<dbReference type="InterPro" id="IPR034335">
    <property type="entry name" value="PGES2_C"/>
</dbReference>
<evidence type="ECO:0000256" key="11">
    <source>
        <dbReference type="ARBA" id="ARBA00023098"/>
    </source>
</evidence>
<evidence type="ECO:0000256" key="9">
    <source>
        <dbReference type="ARBA" id="ARBA00022832"/>
    </source>
</evidence>
<proteinExistence type="inferred from homology"/>
<dbReference type="InterPro" id="IPR011767">
    <property type="entry name" value="GLR_AS"/>
</dbReference>
<keyword evidence="9" id="KW-0276">Fatty acid metabolism</keyword>
<dbReference type="GO" id="GO:0012505">
    <property type="term" value="C:endomembrane system"/>
    <property type="evidence" value="ECO:0007669"/>
    <property type="project" value="UniProtKB-SubCell"/>
</dbReference>
<dbReference type="EC" id="5.3.99.3" evidence="3"/>
<evidence type="ECO:0000256" key="13">
    <source>
        <dbReference type="ARBA" id="ARBA00023160"/>
    </source>
</evidence>
<keyword evidence="7" id="KW-0643">Prostaglandin biosynthesis</keyword>
<dbReference type="Proteomes" id="UP001205105">
    <property type="component" value="Unassembled WGS sequence"/>
</dbReference>
<evidence type="ECO:0000256" key="18">
    <source>
        <dbReference type="ARBA" id="ARBA00037847"/>
    </source>
</evidence>
<comment type="catalytic activity">
    <reaction evidence="15">
        <text>prostaglandin H2 = (12S)-hydroxy-(5Z,8E,10E)-heptadecatrienoate + malonaldehyde</text>
        <dbReference type="Rhea" id="RHEA:48644"/>
        <dbReference type="ChEBI" id="CHEBI:57405"/>
        <dbReference type="ChEBI" id="CHEBI:90694"/>
        <dbReference type="ChEBI" id="CHEBI:566274"/>
    </reaction>
    <physiologicalReaction direction="left-to-right" evidence="15">
        <dbReference type="Rhea" id="RHEA:48645"/>
    </physiologicalReaction>
</comment>
<evidence type="ECO:0000256" key="16">
    <source>
        <dbReference type="ARBA" id="ARBA00023931"/>
    </source>
</evidence>
<reference evidence="20" key="1">
    <citation type="submission" date="2020-11" db="EMBL/GenBank/DDBJ databases">
        <title>Chlorella ohadii genome sequencing and assembly.</title>
        <authorList>
            <person name="Murik O."/>
            <person name="Treves H."/>
            <person name="Kedem I."/>
            <person name="Shotland Y."/>
            <person name="Kaplan A."/>
        </authorList>
    </citation>
    <scope>NUCLEOTIDE SEQUENCE</scope>
    <source>
        <strain evidence="20">1</strain>
    </source>
</reference>
<dbReference type="GO" id="GO:0006633">
    <property type="term" value="P:fatty acid biosynthetic process"/>
    <property type="evidence" value="ECO:0007669"/>
    <property type="project" value="UniProtKB-KW"/>
</dbReference>
<evidence type="ECO:0000256" key="12">
    <source>
        <dbReference type="ARBA" id="ARBA00023136"/>
    </source>
</evidence>
<protein>
    <recommendedName>
        <fullName evidence="4">Prostaglandin E synthase 2</fullName>
        <ecNumber evidence="3">5.3.99.3</ecNumber>
    </recommendedName>
    <alternativeName>
        <fullName evidence="17">Microsomal prostaglandin E synthase 2</fullName>
    </alternativeName>
</protein>
<dbReference type="PANTHER" id="PTHR12782">
    <property type="entry name" value="MICROSOMAL PROSTAGLANDIN E SYNTHASE-2"/>
    <property type="match status" value="1"/>
</dbReference>
<evidence type="ECO:0000256" key="7">
    <source>
        <dbReference type="ARBA" id="ARBA00022585"/>
    </source>
</evidence>
<sequence>MQLAHVGRSGVIGIGRHPNCTDHSFQAFSSAIGMRAALQAALRRRGLPAAEALGRQLRQLHGATRVAAEPAASSGPRAALGLAAAAAAAAAGYGFAAQPLTAHAEAPWKAEKGKGGDIAPEDRYERPAAVAGRLPKEIIVYQYDVCPFCCKVKAFLDYYKIPYRCVEVNPLTKAELKWSEYKKVPVILIDGQQVNDSSAIISRLAAEIDAGALSGGSSKGSKASSKDEGESGGFLAALFGSSKPKQQQAGGRAPSALAPASAAEEEKWRRWVDDWFVKVITVNIYRNMREAFQTFDYISERGNFGWASREAARVCGATLMWGISGKLKKKYGVEGDVREVLYESANDWVAALKGRPFLGGDKPDLADLAVFGVVRSVTGTDTFNDLMQARCCCLWAALVLLPGWLVVRAVPGTDTFNDLMQNSQIGSWYERMFTAVGDSSRINDQP</sequence>
<dbReference type="PANTHER" id="PTHR12782:SF5">
    <property type="entry name" value="PROSTAGLANDIN E SYNTHASE 2"/>
    <property type="match status" value="1"/>
</dbReference>
<comment type="pathway">
    <text evidence="1">Lipid metabolism; prostaglandin biosynthesis.</text>
</comment>
<evidence type="ECO:0000256" key="10">
    <source>
        <dbReference type="ARBA" id="ARBA00022989"/>
    </source>
</evidence>
<keyword evidence="12" id="KW-0472">Membrane</keyword>
<dbReference type="PROSITE" id="PS51354">
    <property type="entry name" value="GLUTAREDOXIN_2"/>
    <property type="match status" value="1"/>
</dbReference>
<dbReference type="PROSITE" id="PS00195">
    <property type="entry name" value="GLUTAREDOXIN_1"/>
    <property type="match status" value="1"/>
</dbReference>
<comment type="caution">
    <text evidence="20">The sequence shown here is derived from an EMBL/GenBank/DDBJ whole genome shotgun (WGS) entry which is preliminary data.</text>
</comment>
<name>A0AAD5H2Q8_9CHLO</name>
<dbReference type="GO" id="GO:0050220">
    <property type="term" value="F:prostaglandin-E synthase activity"/>
    <property type="evidence" value="ECO:0007669"/>
    <property type="project" value="UniProtKB-EC"/>
</dbReference>
<feature type="domain" description="GST N-terminal" evidence="19">
    <location>
        <begin position="136"/>
        <end position="212"/>
    </location>
</feature>
<comment type="subcellular location">
    <subcellularLocation>
        <location evidence="18">Endomembrane system</location>
        <topology evidence="18">Single-pass membrane protein</topology>
    </subcellularLocation>
</comment>
<dbReference type="Pfam" id="PF13417">
    <property type="entry name" value="GST_N_3"/>
    <property type="match status" value="1"/>
</dbReference>
<keyword evidence="10" id="KW-1133">Transmembrane helix</keyword>
<dbReference type="SUPFAM" id="SSF52833">
    <property type="entry name" value="Thioredoxin-like"/>
    <property type="match status" value="1"/>
</dbReference>
<evidence type="ECO:0000256" key="2">
    <source>
        <dbReference type="ARBA" id="ARBA00007409"/>
    </source>
</evidence>
<comment type="catalytic activity">
    <reaction evidence="16">
        <text>prostaglandin H2 = prostaglandin E2</text>
        <dbReference type="Rhea" id="RHEA:12893"/>
        <dbReference type="ChEBI" id="CHEBI:57405"/>
        <dbReference type="ChEBI" id="CHEBI:606564"/>
        <dbReference type="EC" id="5.3.99.3"/>
    </reaction>
    <physiologicalReaction direction="left-to-right" evidence="16">
        <dbReference type="Rhea" id="RHEA:12894"/>
    </physiologicalReaction>
</comment>
<evidence type="ECO:0000313" key="21">
    <source>
        <dbReference type="Proteomes" id="UP001205105"/>
    </source>
</evidence>
<evidence type="ECO:0000259" key="19">
    <source>
        <dbReference type="PROSITE" id="PS50404"/>
    </source>
</evidence>
<dbReference type="InterPro" id="IPR004045">
    <property type="entry name" value="Glutathione_S-Trfase_N"/>
</dbReference>
<dbReference type="PROSITE" id="PS50404">
    <property type="entry name" value="GST_NTER"/>
    <property type="match status" value="1"/>
</dbReference>
<evidence type="ECO:0000256" key="5">
    <source>
        <dbReference type="ARBA" id="ARBA00022501"/>
    </source>
</evidence>
<dbReference type="InterPro" id="IPR034334">
    <property type="entry name" value="PGES2"/>
</dbReference>
<evidence type="ECO:0000256" key="15">
    <source>
        <dbReference type="ARBA" id="ARBA00023930"/>
    </source>
</evidence>
<keyword evidence="8" id="KW-0812">Transmembrane</keyword>
<organism evidence="20 21">
    <name type="scientific">Chlorella ohadii</name>
    <dbReference type="NCBI Taxonomy" id="2649997"/>
    <lineage>
        <taxon>Eukaryota</taxon>
        <taxon>Viridiplantae</taxon>
        <taxon>Chlorophyta</taxon>
        <taxon>core chlorophytes</taxon>
        <taxon>Trebouxiophyceae</taxon>
        <taxon>Chlorellales</taxon>
        <taxon>Chlorellaceae</taxon>
        <taxon>Chlorella clade</taxon>
        <taxon>Chlorella</taxon>
    </lineage>
</organism>
<evidence type="ECO:0000256" key="17">
    <source>
        <dbReference type="ARBA" id="ARBA00031041"/>
    </source>
</evidence>
<evidence type="ECO:0000313" key="20">
    <source>
        <dbReference type="EMBL" id="KAI7838863.1"/>
    </source>
</evidence>
<gene>
    <name evidence="20" type="ORF">COHA_007363</name>
</gene>
<evidence type="ECO:0000256" key="14">
    <source>
        <dbReference type="ARBA" id="ARBA00023235"/>
    </source>
</evidence>
<keyword evidence="21" id="KW-1185">Reference proteome</keyword>
<dbReference type="SFLD" id="SFLDS00019">
    <property type="entry name" value="Glutathione_Transferase_(cytos"/>
    <property type="match status" value="1"/>
</dbReference>
<dbReference type="Gene3D" id="3.40.30.10">
    <property type="entry name" value="Glutaredoxin"/>
    <property type="match status" value="1"/>
</dbReference>
<dbReference type="SFLD" id="SFLDG01203">
    <property type="entry name" value="Prostaglandin_E_synthase_like1"/>
    <property type="match status" value="1"/>
</dbReference>
<dbReference type="AlphaFoldDB" id="A0AAD5H2Q8"/>
<evidence type="ECO:0000256" key="3">
    <source>
        <dbReference type="ARBA" id="ARBA00012203"/>
    </source>
</evidence>
<evidence type="ECO:0000256" key="1">
    <source>
        <dbReference type="ARBA" id="ARBA00004702"/>
    </source>
</evidence>
<keyword evidence="14" id="KW-0413">Isomerase</keyword>
<keyword evidence="11" id="KW-0443">Lipid metabolism</keyword>
<dbReference type="SFLD" id="SFLDG01182">
    <property type="entry name" value="Prostaglandin_E_synthase_like"/>
    <property type="match status" value="1"/>
</dbReference>
<dbReference type="EMBL" id="JADXDR010000116">
    <property type="protein sequence ID" value="KAI7838863.1"/>
    <property type="molecule type" value="Genomic_DNA"/>
</dbReference>
<evidence type="ECO:0000256" key="4">
    <source>
        <dbReference type="ARBA" id="ARBA00019474"/>
    </source>
</evidence>
<dbReference type="SUPFAM" id="SSF47616">
    <property type="entry name" value="GST C-terminal domain-like"/>
    <property type="match status" value="1"/>
</dbReference>
<evidence type="ECO:0000256" key="8">
    <source>
        <dbReference type="ARBA" id="ARBA00022692"/>
    </source>
</evidence>
<dbReference type="Gene3D" id="1.20.1050.10">
    <property type="match status" value="1"/>
</dbReference>
<dbReference type="InterPro" id="IPR036249">
    <property type="entry name" value="Thioredoxin-like_sf"/>
</dbReference>
<keyword evidence="6" id="KW-0444">Lipid biosynthesis</keyword>
<comment type="similarity">
    <text evidence="2">Belongs to the GST superfamily.</text>
</comment>
<dbReference type="CDD" id="cd03197">
    <property type="entry name" value="GST_C_mPGES2"/>
    <property type="match status" value="1"/>
</dbReference>
<keyword evidence="5" id="KW-0644">Prostaglandin metabolism</keyword>
<keyword evidence="13" id="KW-0275">Fatty acid biosynthesis</keyword>
<dbReference type="GO" id="GO:0005739">
    <property type="term" value="C:mitochondrion"/>
    <property type="evidence" value="ECO:0007669"/>
    <property type="project" value="TreeGrafter"/>
</dbReference>
<dbReference type="InterPro" id="IPR040079">
    <property type="entry name" value="Glutathione_S-Trfase"/>
</dbReference>
<accession>A0AAD5H2Q8</accession>
<dbReference type="InterPro" id="IPR036282">
    <property type="entry name" value="Glutathione-S-Trfase_C_sf"/>
</dbReference>
<evidence type="ECO:0000256" key="6">
    <source>
        <dbReference type="ARBA" id="ARBA00022516"/>
    </source>
</evidence>